<organism evidence="2 3">
    <name type="scientific">Daphnia magna</name>
    <dbReference type="NCBI Taxonomy" id="35525"/>
    <lineage>
        <taxon>Eukaryota</taxon>
        <taxon>Metazoa</taxon>
        <taxon>Ecdysozoa</taxon>
        <taxon>Arthropoda</taxon>
        <taxon>Crustacea</taxon>
        <taxon>Branchiopoda</taxon>
        <taxon>Diplostraca</taxon>
        <taxon>Cladocera</taxon>
        <taxon>Anomopoda</taxon>
        <taxon>Daphniidae</taxon>
        <taxon>Daphnia</taxon>
    </lineage>
</organism>
<dbReference type="EMBL" id="LRGB01003386">
    <property type="protein sequence ID" value="KZS02878.1"/>
    <property type="molecule type" value="Genomic_DNA"/>
</dbReference>
<dbReference type="Proteomes" id="UP000076858">
    <property type="component" value="Unassembled WGS sequence"/>
</dbReference>
<comment type="caution">
    <text evidence="2">The sequence shown here is derived from an EMBL/GenBank/DDBJ whole genome shotgun (WGS) entry which is preliminary data.</text>
</comment>
<sequence>MGFAEMANEFRNLLDWDDLPEMIMEYDTTFNLGNYYVSWITFCFTEFMETEDSPMATIDLACLIHLKKRQSSHKCFWNMVKEEIPEIASSKKLLICTDQEAAIVNDIEKIFPNMPWARCHIHAWKDQKMKLRSLGISSRSELAKYRSNFCFAVASPKIIHRILRCFSIISAEFYEHCNYIQTVYEFATYFEKHIRPDMNSMGIWSLQRYNVKYLLSTNRSESFNALLKCHFIKPRAYTEDEMILGSYEFVMRQLLRIRRARFRVGENWFLGHHLQHLYKLTDNEELGNIAI</sequence>
<evidence type="ECO:0000259" key="1">
    <source>
        <dbReference type="Pfam" id="PF10551"/>
    </source>
</evidence>
<evidence type="ECO:0000313" key="2">
    <source>
        <dbReference type="EMBL" id="KZS02878.1"/>
    </source>
</evidence>
<name>A0A164K289_9CRUS</name>
<dbReference type="AlphaFoldDB" id="A0A164K289"/>
<reference evidence="2 3" key="1">
    <citation type="submission" date="2016-03" db="EMBL/GenBank/DDBJ databases">
        <title>EvidentialGene: Evidence-directed Construction of Genes on Genomes.</title>
        <authorList>
            <person name="Gilbert D.G."/>
            <person name="Choi J.-H."/>
            <person name="Mockaitis K."/>
            <person name="Colbourne J."/>
            <person name="Pfrender M."/>
        </authorList>
    </citation>
    <scope>NUCLEOTIDE SEQUENCE [LARGE SCALE GENOMIC DNA]</scope>
    <source>
        <strain evidence="2 3">Xinb3</strain>
        <tissue evidence="2">Complete organism</tissue>
    </source>
</reference>
<dbReference type="STRING" id="35525.A0A164K289"/>
<dbReference type="OrthoDB" id="5791190at2759"/>
<gene>
    <name evidence="2" type="ORF">APZ42_034528</name>
</gene>
<proteinExistence type="predicted"/>
<dbReference type="InterPro" id="IPR018289">
    <property type="entry name" value="MULE_transposase_dom"/>
</dbReference>
<evidence type="ECO:0000313" key="3">
    <source>
        <dbReference type="Proteomes" id="UP000076858"/>
    </source>
</evidence>
<keyword evidence="3" id="KW-1185">Reference proteome</keyword>
<dbReference type="Pfam" id="PF10551">
    <property type="entry name" value="MULE"/>
    <property type="match status" value="1"/>
</dbReference>
<accession>A0A164K289</accession>
<feature type="domain" description="MULE transposase" evidence="1">
    <location>
        <begin position="24"/>
        <end position="125"/>
    </location>
</feature>
<protein>
    <recommendedName>
        <fullName evidence="1">MULE transposase domain-containing protein</fullName>
    </recommendedName>
</protein>